<dbReference type="Proteomes" id="UP000886748">
    <property type="component" value="Unassembled WGS sequence"/>
</dbReference>
<keyword evidence="4 7" id="KW-0812">Transmembrane</keyword>
<proteinExistence type="inferred from homology"/>
<keyword evidence="3" id="KW-1003">Cell membrane</keyword>
<feature type="transmembrane region" description="Helical" evidence="7">
    <location>
        <begin position="373"/>
        <end position="393"/>
    </location>
</feature>
<comment type="subcellular location">
    <subcellularLocation>
        <location evidence="1">Cell membrane</location>
        <topology evidence="1">Multi-pass membrane protein</topology>
    </subcellularLocation>
</comment>
<feature type="transmembrane region" description="Helical" evidence="7">
    <location>
        <begin position="219"/>
        <end position="239"/>
    </location>
</feature>
<evidence type="ECO:0000256" key="6">
    <source>
        <dbReference type="ARBA" id="ARBA00023136"/>
    </source>
</evidence>
<dbReference type="EMBL" id="DVOD01000049">
    <property type="protein sequence ID" value="HIU92778.1"/>
    <property type="molecule type" value="Genomic_DNA"/>
</dbReference>
<dbReference type="InterPro" id="IPR003004">
    <property type="entry name" value="GspF/PilC"/>
</dbReference>
<feature type="domain" description="Type II secretion system protein GspF" evidence="8">
    <location>
        <begin position="67"/>
        <end position="190"/>
    </location>
</feature>
<dbReference type="AlphaFoldDB" id="A0A9D1N158"/>
<comment type="similarity">
    <text evidence="2">Belongs to the GSP F family.</text>
</comment>
<gene>
    <name evidence="9" type="ORF">IAD26_06570</name>
</gene>
<dbReference type="PANTHER" id="PTHR30012">
    <property type="entry name" value="GENERAL SECRETION PATHWAY PROTEIN"/>
    <property type="match status" value="1"/>
</dbReference>
<reference evidence="9" key="1">
    <citation type="submission" date="2020-10" db="EMBL/GenBank/DDBJ databases">
        <authorList>
            <person name="Gilroy R."/>
        </authorList>
    </citation>
    <scope>NUCLEOTIDE SEQUENCE</scope>
    <source>
        <strain evidence="9">CHK154-7741</strain>
    </source>
</reference>
<keyword evidence="6 7" id="KW-0472">Membrane</keyword>
<protein>
    <submittedName>
        <fullName evidence="9">Type II secretion system F family protein</fullName>
    </submittedName>
</protein>
<name>A0A9D1N158_9CLOT</name>
<evidence type="ECO:0000256" key="4">
    <source>
        <dbReference type="ARBA" id="ARBA00022692"/>
    </source>
</evidence>
<dbReference type="GO" id="GO:0005886">
    <property type="term" value="C:plasma membrane"/>
    <property type="evidence" value="ECO:0007669"/>
    <property type="project" value="UniProtKB-SubCell"/>
</dbReference>
<dbReference type="InterPro" id="IPR018076">
    <property type="entry name" value="T2SS_GspF_dom"/>
</dbReference>
<evidence type="ECO:0000256" key="7">
    <source>
        <dbReference type="SAM" id="Phobius"/>
    </source>
</evidence>
<reference evidence="9" key="2">
    <citation type="journal article" date="2021" name="PeerJ">
        <title>Extensive microbial diversity within the chicken gut microbiome revealed by metagenomics and culture.</title>
        <authorList>
            <person name="Gilroy R."/>
            <person name="Ravi A."/>
            <person name="Getino M."/>
            <person name="Pursley I."/>
            <person name="Horton D.L."/>
            <person name="Alikhan N.F."/>
            <person name="Baker D."/>
            <person name="Gharbi K."/>
            <person name="Hall N."/>
            <person name="Watson M."/>
            <person name="Adriaenssens E.M."/>
            <person name="Foster-Nyarko E."/>
            <person name="Jarju S."/>
            <person name="Secka A."/>
            <person name="Antonio M."/>
            <person name="Oren A."/>
            <person name="Chaudhuri R.R."/>
            <person name="La Ragione R."/>
            <person name="Hildebrand F."/>
            <person name="Pallen M.J."/>
        </authorList>
    </citation>
    <scope>NUCLEOTIDE SEQUENCE</scope>
    <source>
        <strain evidence="9">CHK154-7741</strain>
    </source>
</reference>
<evidence type="ECO:0000313" key="9">
    <source>
        <dbReference type="EMBL" id="HIU92778.1"/>
    </source>
</evidence>
<accession>A0A9D1N158</accession>
<dbReference type="PANTHER" id="PTHR30012:SF0">
    <property type="entry name" value="TYPE II SECRETION SYSTEM PROTEIN F-RELATED"/>
    <property type="match status" value="1"/>
</dbReference>
<evidence type="ECO:0000256" key="5">
    <source>
        <dbReference type="ARBA" id="ARBA00022989"/>
    </source>
</evidence>
<sequence length="399" mass="44202">MTIFNYIALRNQSEIVNGKIEAEDIKAAREAIRNLGLVPTKVFGEDKKASAPKVRLSPLSLQELIDFTGTFRTLISTGVPIIEGLVFLEKDAVSSRIRLLAREIRKQVIAGSTFADTVAKYQEIFGSIYVGLTKAGEDSGEMEKTLDRLAELLKKQAAIKGRVIGTLIYPCFVIVLAAIVVTVMLMFVFPAFKEMFDQSGAKLPIFTQICIDLGEFLKAYWYLTLLAPVAIGALIYTAFKNPVSRRILDDVFLKLPLVGDMLKYANFSNFITVMFVAYEAGIPIVDCLHLGNLTIDNRTIKNKITEAINKVQQGTHLSTALRAANIIPSMVLFMIATGEQTGKLGELLNQSVIFLDKKLDDIIDAMTKMIEPLMLIVIGSIVMFLALALYLPLFQSYQL</sequence>
<dbReference type="Pfam" id="PF00482">
    <property type="entry name" value="T2SSF"/>
    <property type="match status" value="2"/>
</dbReference>
<keyword evidence="5 7" id="KW-1133">Transmembrane helix</keyword>
<evidence type="ECO:0000256" key="3">
    <source>
        <dbReference type="ARBA" id="ARBA00022475"/>
    </source>
</evidence>
<comment type="caution">
    <text evidence="9">The sequence shown here is derived from an EMBL/GenBank/DDBJ whole genome shotgun (WGS) entry which is preliminary data.</text>
</comment>
<dbReference type="Gene3D" id="1.20.81.30">
    <property type="entry name" value="Type II secretion system (T2SS), domain F"/>
    <property type="match status" value="2"/>
</dbReference>
<evidence type="ECO:0000259" key="8">
    <source>
        <dbReference type="Pfam" id="PF00482"/>
    </source>
</evidence>
<organism evidence="9 10">
    <name type="scientific">Candidatus Limenecus avicola</name>
    <dbReference type="NCBI Taxonomy" id="2840847"/>
    <lineage>
        <taxon>Bacteria</taxon>
        <taxon>Bacillati</taxon>
        <taxon>Bacillota</taxon>
        <taxon>Clostridia</taxon>
        <taxon>Eubacteriales</taxon>
        <taxon>Clostridiaceae</taxon>
        <taxon>Clostridiaceae incertae sedis</taxon>
        <taxon>Candidatus Limenecus</taxon>
    </lineage>
</organism>
<dbReference type="InterPro" id="IPR042094">
    <property type="entry name" value="T2SS_GspF_sf"/>
</dbReference>
<evidence type="ECO:0000256" key="2">
    <source>
        <dbReference type="ARBA" id="ARBA00005745"/>
    </source>
</evidence>
<evidence type="ECO:0000256" key="1">
    <source>
        <dbReference type="ARBA" id="ARBA00004651"/>
    </source>
</evidence>
<feature type="domain" description="Type II secretion system protein GspF" evidence="8">
    <location>
        <begin position="270"/>
        <end position="392"/>
    </location>
</feature>
<feature type="transmembrane region" description="Helical" evidence="7">
    <location>
        <begin position="163"/>
        <end position="189"/>
    </location>
</feature>
<evidence type="ECO:0000313" key="10">
    <source>
        <dbReference type="Proteomes" id="UP000886748"/>
    </source>
</evidence>
<dbReference type="PRINTS" id="PR00812">
    <property type="entry name" value="BCTERIALGSPF"/>
</dbReference>